<reference evidence="5 7" key="3">
    <citation type="submission" date="2017-12" db="EMBL/GenBank/DDBJ databases">
        <title>Phylogenetic diversity of female urinary microbiome.</title>
        <authorList>
            <person name="Thomas-White K."/>
            <person name="Wolfe A.J."/>
        </authorList>
    </citation>
    <scope>NUCLEOTIDE SEQUENCE [LARGE SCALE GENOMIC DNA]</scope>
    <source>
        <strain evidence="5 7">UMB0139</strain>
    </source>
</reference>
<dbReference type="Proteomes" id="UP000234239">
    <property type="component" value="Unassembled WGS sequence"/>
</dbReference>
<evidence type="ECO:0000256" key="2">
    <source>
        <dbReference type="ARBA" id="ARBA00023315"/>
    </source>
</evidence>
<dbReference type="Pfam" id="PF00583">
    <property type="entry name" value="Acetyltransf_1"/>
    <property type="match status" value="1"/>
</dbReference>
<evidence type="ECO:0000313" key="5">
    <source>
        <dbReference type="EMBL" id="PKZ20755.1"/>
    </source>
</evidence>
<dbReference type="InterPro" id="IPR016181">
    <property type="entry name" value="Acyl_CoA_acyltransferase"/>
</dbReference>
<dbReference type="InterPro" id="IPR000182">
    <property type="entry name" value="GNAT_dom"/>
</dbReference>
<keyword evidence="6" id="KW-1185">Reference proteome</keyword>
<dbReference type="InterPro" id="IPR050680">
    <property type="entry name" value="YpeA/RimI_acetyltransf"/>
</dbReference>
<dbReference type="PANTHER" id="PTHR43420:SF12">
    <property type="entry name" value="N-ACETYLTRANSFERASE DOMAIN-CONTAINING PROTEIN"/>
    <property type="match status" value="1"/>
</dbReference>
<dbReference type="PANTHER" id="PTHR43420">
    <property type="entry name" value="ACETYLTRANSFERASE"/>
    <property type="match status" value="1"/>
</dbReference>
<keyword evidence="1 5" id="KW-0808">Transferase</keyword>
<name>A0A0X8FB70_9LACT</name>
<dbReference type="KEGG" id="asan:AWM72_04035"/>
<feature type="domain" description="N-acetyltransferase" evidence="3">
    <location>
        <begin position="1"/>
        <end position="201"/>
    </location>
</feature>
<dbReference type="EMBL" id="PKGY01000006">
    <property type="protein sequence ID" value="PKZ20755.1"/>
    <property type="molecule type" value="Genomic_DNA"/>
</dbReference>
<gene>
    <name evidence="4" type="ORF">AWM72_04035</name>
    <name evidence="5" type="ORF">CYJ28_09030</name>
</gene>
<dbReference type="OrthoDB" id="2135706at2"/>
<dbReference type="RefSeq" id="WP_067973586.1">
    <property type="nucleotide sequence ID" value="NZ_CAJHKM010000005.1"/>
</dbReference>
<evidence type="ECO:0000313" key="6">
    <source>
        <dbReference type="Proteomes" id="UP000069912"/>
    </source>
</evidence>
<accession>A0A0X8FB70</accession>
<reference evidence="6" key="2">
    <citation type="submission" date="2016-01" db="EMBL/GenBank/DDBJ databases">
        <title>Six Aerococcus type strain genome sequencing and assembly using PacBio and Illumina Hiseq.</title>
        <authorList>
            <person name="Carkaci D."/>
            <person name="Dargis R."/>
            <person name="Nielsen X.C."/>
            <person name="Skovgaard O."/>
            <person name="Fuursted K."/>
            <person name="Christensen J.J."/>
        </authorList>
    </citation>
    <scope>NUCLEOTIDE SEQUENCE [LARGE SCALE GENOMIC DNA]</scope>
    <source>
        <strain evidence="6">CCUG43001</strain>
    </source>
</reference>
<dbReference type="GeneID" id="92903241"/>
<reference evidence="4 6" key="1">
    <citation type="journal article" date="2016" name="Genome Announc.">
        <title>Complete Genome Sequences of Aerococcus christensenii CCUG 28831T, Aerococcus sanguinicola CCUG 43001T, Aerococcus urinae CCUG 36881T, Aerococcus urinaeequi CCUG 28094T, Aerococcus urinaehominis CCUG 42038 BT, and Aerococcus viridans CCUG 4311T.</title>
        <authorList>
            <person name="Carkaci D."/>
            <person name="Dargis R."/>
            <person name="Nielsen X.C."/>
            <person name="Skovgaard O."/>
            <person name="Fuursted K."/>
            <person name="Christensen J.J."/>
        </authorList>
    </citation>
    <scope>NUCLEOTIDE SEQUENCE [LARGE SCALE GENOMIC DNA]</scope>
    <source>
        <strain evidence="4 6">CCUG43001</strain>
    </source>
</reference>
<protein>
    <submittedName>
        <fullName evidence="5">N-acetyltransferase</fullName>
    </submittedName>
</protein>
<evidence type="ECO:0000256" key="1">
    <source>
        <dbReference type="ARBA" id="ARBA00022679"/>
    </source>
</evidence>
<sequence length="201" mass="23245">MENSSLTPSEREQVADIIVNAFEDKIHYVWIMTSDKAKAKRLIAKHFNEDQLIVVRDQGKIQGILSYESRDQPNFLPIPWQSFRQEFGFFPSLIRSLGYYIYKHSQSKAQARDWHIDLLAVHSQARGQGIGSQLLQKASQAAKADHKQQVILEVVNSNPRGKKFYEQNGFKTSDHQTIPRLFQPFTKAANFSSFYIMKKRV</sequence>
<dbReference type="Gene3D" id="3.40.630.30">
    <property type="match status" value="1"/>
</dbReference>
<evidence type="ECO:0000259" key="3">
    <source>
        <dbReference type="PROSITE" id="PS51186"/>
    </source>
</evidence>
<dbReference type="SUPFAM" id="SSF55729">
    <property type="entry name" value="Acyl-CoA N-acyltransferases (Nat)"/>
    <property type="match status" value="1"/>
</dbReference>
<dbReference type="Proteomes" id="UP000069912">
    <property type="component" value="Chromosome"/>
</dbReference>
<organism evidence="4 6">
    <name type="scientific">Aerococcus sanguinicola</name>
    <dbReference type="NCBI Taxonomy" id="119206"/>
    <lineage>
        <taxon>Bacteria</taxon>
        <taxon>Bacillati</taxon>
        <taxon>Bacillota</taxon>
        <taxon>Bacilli</taxon>
        <taxon>Lactobacillales</taxon>
        <taxon>Aerococcaceae</taxon>
        <taxon>Aerococcus</taxon>
    </lineage>
</organism>
<dbReference type="AlphaFoldDB" id="A0A0X8FB70"/>
<dbReference type="CDD" id="cd04301">
    <property type="entry name" value="NAT_SF"/>
    <property type="match status" value="1"/>
</dbReference>
<dbReference type="PROSITE" id="PS51186">
    <property type="entry name" value="GNAT"/>
    <property type="match status" value="1"/>
</dbReference>
<proteinExistence type="predicted"/>
<dbReference type="EMBL" id="CP014160">
    <property type="protein sequence ID" value="AMB93988.1"/>
    <property type="molecule type" value="Genomic_DNA"/>
</dbReference>
<evidence type="ECO:0000313" key="7">
    <source>
        <dbReference type="Proteomes" id="UP000234239"/>
    </source>
</evidence>
<dbReference type="GO" id="GO:0016747">
    <property type="term" value="F:acyltransferase activity, transferring groups other than amino-acyl groups"/>
    <property type="evidence" value="ECO:0007669"/>
    <property type="project" value="InterPro"/>
</dbReference>
<evidence type="ECO:0000313" key="4">
    <source>
        <dbReference type="EMBL" id="AMB93988.1"/>
    </source>
</evidence>
<keyword evidence="2" id="KW-0012">Acyltransferase</keyword>